<dbReference type="InterPro" id="IPR011612">
    <property type="entry name" value="Urease_alpha_N_dom"/>
</dbReference>
<evidence type="ECO:0000256" key="8">
    <source>
        <dbReference type="SAM" id="Coils"/>
    </source>
</evidence>
<dbReference type="InterPro" id="IPR001509">
    <property type="entry name" value="Epimerase_deHydtase"/>
</dbReference>
<evidence type="ECO:0000256" key="3">
    <source>
        <dbReference type="ARBA" id="ARBA00012934"/>
    </source>
</evidence>
<evidence type="ECO:0000256" key="1">
    <source>
        <dbReference type="ARBA" id="ARBA00001948"/>
    </source>
</evidence>
<sequence>MSIQRPLAPIRQARVYHNITSNTLGIMEAMATHNVNTLIYSSTCATYGEPEKMPITEIPINLYGKAKKMAKVIILDFHKNSYIAVMILRYFNVIGSDLEGRLGEAPRPELREHRRISGRGITDGLKVRGTDYKTLDGTCIRDYIDVTDLVDAHVKALAKATPGHVGIYNVGTGRDNFVNDANVKTVMESVHARGLGNFTDTSTSGGIIVDGSPLAYKTTREAYVNIYTPIVGENIRLGDTDLFAEVEKDFAVYGDECIKGGCISTIEKEGNPDAMNGVFSNMIIRVSTEVIAEERKIVTAGTIDCHVHFICPQLAYEAIASGITKMIRGGTRPAEGTRATTYLDLSRGQDITYHTINVDQQMEVEEVPCVLTQEALDALCEAFHIPEEVHPILPSPNDTMHRAERAAGKIVLYTRFFDFANFRLPLSTFLVDVLRYFRINISQLFIISATKVAERGRREGEPPLLETTVGRTVPLLLITPDRAEGELEDIVDRLFGESGSGDQTDQGGSVGGANVKGREKAVTVDASEASHPPKTLRKDHGAPSGVLVGWGAALPTLPFVTSSVSATPEHEGQDYTDSVTGDNLRIVGPSQRFIISSDSSHHSGTNVAEAEVDSLIRSSAPVMTATTTVTATVDATTVLKEIVAKPSLFAAGSSSAGGTEPTPDGFSDRTRSDFLVGGIRTVVDPDYDLQKLYVPRWNVTNGSRLDDGSVCREMVAEFALLRMRAEYNIKEKRRLKSVFDEQTEVLKVREKEIEDLRAHTLLKEAKATEAIRLRAQVSQFRIVEKSLLDEVQVLTERNTSLEKEKSELDVKVVDFAASVKVREREVADLDVVITSVKSQNDNYVDQIHELEASFAKLQEIVTVYENYMSQLEKWLLTHSIELAIAKCLSSPEYLSALGAAIGKAIENGMQDGLSAGITHGKEGRVLTDVAAYNPSAEADYVSALEHLQQVNFSLLTESRSNMDANVEAVMNILRLDDSLAERLGLTKPFSTIALEGTEGTSGTAPGTTTALSTTFVSIGSIPPISTDDYEIVGADGHGGVGVKSQAADGNADGNVDPFRNVDDVDLNIH</sequence>
<dbReference type="InterPro" id="IPR032466">
    <property type="entry name" value="Metal_Hydrolase"/>
</dbReference>
<dbReference type="Pfam" id="PF18473">
    <property type="entry name" value="Urease_linker"/>
    <property type="match status" value="1"/>
</dbReference>
<feature type="region of interest" description="Disordered" evidence="9">
    <location>
        <begin position="495"/>
        <end position="542"/>
    </location>
</feature>
<evidence type="ECO:0000256" key="7">
    <source>
        <dbReference type="PROSITE-ProRule" id="PRU00700"/>
    </source>
</evidence>
<keyword evidence="4" id="KW-0533">Nickel</keyword>
<dbReference type="SUPFAM" id="SSF51735">
    <property type="entry name" value="NAD(P)-binding Rossmann-fold domains"/>
    <property type="match status" value="1"/>
</dbReference>
<evidence type="ECO:0000313" key="12">
    <source>
        <dbReference type="Proteomes" id="UP001151760"/>
    </source>
</evidence>
<keyword evidence="5" id="KW-0479">Metal-binding</keyword>
<reference evidence="11" key="1">
    <citation type="journal article" date="2022" name="Int. J. Mol. Sci.">
        <title>Draft Genome of Tanacetum Coccineum: Genomic Comparison of Closely Related Tanacetum-Family Plants.</title>
        <authorList>
            <person name="Yamashiro T."/>
            <person name="Shiraishi A."/>
            <person name="Nakayama K."/>
            <person name="Satake H."/>
        </authorList>
    </citation>
    <scope>NUCLEOTIDE SEQUENCE</scope>
</reference>
<evidence type="ECO:0000256" key="9">
    <source>
        <dbReference type="SAM" id="MobiDB-lite"/>
    </source>
</evidence>
<feature type="domain" description="Urease" evidence="10">
    <location>
        <begin position="301"/>
        <end position="341"/>
    </location>
</feature>
<evidence type="ECO:0000256" key="6">
    <source>
        <dbReference type="ARBA" id="ARBA00022801"/>
    </source>
</evidence>
<dbReference type="PANTHER" id="PTHR43440">
    <property type="entry name" value="UREASE"/>
    <property type="match status" value="1"/>
</dbReference>
<protein>
    <recommendedName>
        <fullName evidence="3">urease</fullName>
        <ecNumber evidence="3">3.5.1.5</ecNumber>
    </recommendedName>
</protein>
<keyword evidence="12" id="KW-1185">Reference proteome</keyword>
<gene>
    <name evidence="11" type="ORF">Tco_1122541</name>
</gene>
<feature type="region of interest" description="Disordered" evidence="9">
    <location>
        <begin position="651"/>
        <end position="670"/>
    </location>
</feature>
<dbReference type="SUPFAM" id="SSF51338">
    <property type="entry name" value="Composite domain of metallo-dependent hydrolases"/>
    <property type="match status" value="1"/>
</dbReference>
<dbReference type="Gene3D" id="2.30.40.10">
    <property type="entry name" value="Urease, subunit C, domain 1"/>
    <property type="match status" value="1"/>
</dbReference>
<dbReference type="InterPro" id="IPR050112">
    <property type="entry name" value="Urease_alpha_subunit"/>
</dbReference>
<comment type="caution">
    <text evidence="11">The sequence shown here is derived from an EMBL/GenBank/DDBJ whole genome shotgun (WGS) entry which is preliminary data.</text>
</comment>
<dbReference type="Gene3D" id="3.40.50.720">
    <property type="entry name" value="NAD(P)-binding Rossmann-like Domain"/>
    <property type="match status" value="1"/>
</dbReference>
<dbReference type="Gene3D" id="3.20.20.140">
    <property type="entry name" value="Metal-dependent hydrolases"/>
    <property type="match status" value="1"/>
</dbReference>
<dbReference type="SUPFAM" id="SSF51556">
    <property type="entry name" value="Metallo-dependent hydrolases"/>
    <property type="match status" value="1"/>
</dbReference>
<accession>A0ABQ5J1W3</accession>
<proteinExistence type="predicted"/>
<evidence type="ECO:0000256" key="5">
    <source>
        <dbReference type="ARBA" id="ARBA00022723"/>
    </source>
</evidence>
<dbReference type="InterPro" id="IPR017951">
    <property type="entry name" value="Urease_asu_c"/>
</dbReference>
<dbReference type="InterPro" id="IPR040881">
    <property type="entry name" value="Urease_linker"/>
</dbReference>
<dbReference type="InterPro" id="IPR006680">
    <property type="entry name" value="Amidohydro-rel"/>
</dbReference>
<dbReference type="EMBL" id="BQNB010021409">
    <property type="protein sequence ID" value="GJU06111.1"/>
    <property type="molecule type" value="Genomic_DNA"/>
</dbReference>
<dbReference type="InterPro" id="IPR029754">
    <property type="entry name" value="Urease_Ni-bd"/>
</dbReference>
<dbReference type="Pfam" id="PF00449">
    <property type="entry name" value="Urease_alpha"/>
    <property type="match status" value="1"/>
</dbReference>
<organism evidence="11 12">
    <name type="scientific">Tanacetum coccineum</name>
    <dbReference type="NCBI Taxonomy" id="301880"/>
    <lineage>
        <taxon>Eukaryota</taxon>
        <taxon>Viridiplantae</taxon>
        <taxon>Streptophyta</taxon>
        <taxon>Embryophyta</taxon>
        <taxon>Tracheophyta</taxon>
        <taxon>Spermatophyta</taxon>
        <taxon>Magnoliopsida</taxon>
        <taxon>eudicotyledons</taxon>
        <taxon>Gunneridae</taxon>
        <taxon>Pentapetalae</taxon>
        <taxon>asterids</taxon>
        <taxon>campanulids</taxon>
        <taxon>Asterales</taxon>
        <taxon>Asteraceae</taxon>
        <taxon>Asteroideae</taxon>
        <taxon>Anthemideae</taxon>
        <taxon>Anthemidinae</taxon>
        <taxon>Tanacetum</taxon>
    </lineage>
</organism>
<name>A0ABQ5J1W3_9ASTR</name>
<dbReference type="Pfam" id="PF01370">
    <property type="entry name" value="Epimerase"/>
    <property type="match status" value="1"/>
</dbReference>
<keyword evidence="8" id="KW-0175">Coiled coil</keyword>
<dbReference type="PANTHER" id="PTHR43440:SF1">
    <property type="entry name" value="UREASE"/>
    <property type="match status" value="1"/>
</dbReference>
<reference evidence="11" key="2">
    <citation type="submission" date="2022-01" db="EMBL/GenBank/DDBJ databases">
        <authorList>
            <person name="Yamashiro T."/>
            <person name="Shiraishi A."/>
            <person name="Satake H."/>
            <person name="Nakayama K."/>
        </authorList>
    </citation>
    <scope>NUCLEOTIDE SEQUENCE</scope>
</reference>
<feature type="compositionally biased region" description="Low complexity" evidence="9">
    <location>
        <begin position="496"/>
        <end position="507"/>
    </location>
</feature>
<keyword evidence="6" id="KW-0378">Hydrolase</keyword>
<dbReference type="InterPro" id="IPR036291">
    <property type="entry name" value="NAD(P)-bd_dom_sf"/>
</dbReference>
<comment type="pathway">
    <text evidence="2">Nitrogen metabolism; urea degradation; CO(2) and NH(3) from urea (urease route): step 1/1.</text>
</comment>
<dbReference type="InterPro" id="IPR011059">
    <property type="entry name" value="Metal-dep_hydrolase_composite"/>
</dbReference>
<dbReference type="Proteomes" id="UP001151760">
    <property type="component" value="Unassembled WGS sequence"/>
</dbReference>
<evidence type="ECO:0000259" key="10">
    <source>
        <dbReference type="PROSITE" id="PS51368"/>
    </source>
</evidence>
<feature type="coiled-coil region" evidence="8">
    <location>
        <begin position="784"/>
        <end position="811"/>
    </location>
</feature>
<comment type="cofactor">
    <cofactor evidence="1">
        <name>Ni cation</name>
        <dbReference type="ChEBI" id="CHEBI:25516"/>
    </cofactor>
</comment>
<dbReference type="PROSITE" id="PS51368">
    <property type="entry name" value="UREASE_3"/>
    <property type="match status" value="1"/>
</dbReference>
<dbReference type="PROSITE" id="PS01120">
    <property type="entry name" value="UREASE_1"/>
    <property type="match status" value="1"/>
</dbReference>
<evidence type="ECO:0000313" key="11">
    <source>
        <dbReference type="EMBL" id="GJU06111.1"/>
    </source>
</evidence>
<comment type="caution">
    <text evidence="7">Lacks conserved residue(s) required for the propagation of feature annotation.</text>
</comment>
<dbReference type="EC" id="3.5.1.5" evidence="3"/>
<evidence type="ECO:0000256" key="4">
    <source>
        <dbReference type="ARBA" id="ARBA00022596"/>
    </source>
</evidence>
<dbReference type="Pfam" id="PF01979">
    <property type="entry name" value="Amidohydro_1"/>
    <property type="match status" value="1"/>
</dbReference>
<evidence type="ECO:0000256" key="2">
    <source>
        <dbReference type="ARBA" id="ARBA00004897"/>
    </source>
</evidence>